<organism evidence="1 2">
    <name type="scientific">Alteromonas macleodii</name>
    <name type="common">Pseudoalteromonas macleodii</name>
    <dbReference type="NCBI Taxonomy" id="28108"/>
    <lineage>
        <taxon>Bacteria</taxon>
        <taxon>Pseudomonadati</taxon>
        <taxon>Pseudomonadota</taxon>
        <taxon>Gammaproteobacteria</taxon>
        <taxon>Alteromonadales</taxon>
        <taxon>Alteromonadaceae</taxon>
        <taxon>Alteromonas/Salinimonas group</taxon>
        <taxon>Alteromonas</taxon>
    </lineage>
</organism>
<sequence length="224" mass="24849">MLTAAQQTTDVTQSAFFGLMSKAKNILRWSLMSQFSQEKLDSHIYEVSVIGHLLGAIACDVFGEDVNPDYVASVAIFHEGGEVAGLADVNSLAKYHNPDIAKAMKTLESFFENKLLSSLPEALQDRYQPLIMQDRKDRHVQLAKFADILSAHNKCVFEVSKSNPEFAQALAEKTALINKLCNEDPVMNYYCEHFLTLSNASFDTQTHAVRDCNAADLLAIGEAR</sequence>
<dbReference type="EMBL" id="MIPY01000061">
    <property type="protein sequence ID" value="OES24472.1"/>
    <property type="molecule type" value="Genomic_DNA"/>
</dbReference>
<dbReference type="Gene3D" id="1.10.3210.10">
    <property type="entry name" value="Hypothetical protein af1432"/>
    <property type="match status" value="1"/>
</dbReference>
<name>A0AB36FMM1_ALTMA</name>
<proteinExistence type="predicted"/>
<dbReference type="SUPFAM" id="SSF109604">
    <property type="entry name" value="HD-domain/PDEase-like"/>
    <property type="match status" value="1"/>
</dbReference>
<dbReference type="Pfam" id="PF12917">
    <property type="entry name" value="YfbR-like"/>
    <property type="match status" value="1"/>
</dbReference>
<reference evidence="1 2" key="1">
    <citation type="submission" date="2016-09" db="EMBL/GenBank/DDBJ databases">
        <title>Draft Genome Sequence of four Alteromonas macleodii strains isolated from copper coupons and grown long-term at elevated copper levels.</title>
        <authorList>
            <person name="Cusick K."/>
            <person name="Dale J."/>
            <person name="Little B."/>
            <person name="Biffinger J."/>
        </authorList>
    </citation>
    <scope>NUCLEOTIDE SEQUENCE [LARGE SCALE GENOMIC DNA]</scope>
    <source>
        <strain evidence="1 2">KCP01</strain>
    </source>
</reference>
<dbReference type="AlphaFoldDB" id="A0AB36FMM1"/>
<comment type="caution">
    <text evidence="1">The sequence shown here is derived from an EMBL/GenBank/DDBJ whole genome shotgun (WGS) entry which is preliminary data.</text>
</comment>
<keyword evidence="2" id="KW-1185">Reference proteome</keyword>
<keyword evidence="1" id="KW-0378">Hydrolase</keyword>
<dbReference type="RefSeq" id="WP_069945618.1">
    <property type="nucleotide sequence ID" value="NZ_MIPW01000036.1"/>
</dbReference>
<evidence type="ECO:0000313" key="2">
    <source>
        <dbReference type="Proteomes" id="UP000095392"/>
    </source>
</evidence>
<gene>
    <name evidence="1" type="ORF">BFV95_4739</name>
</gene>
<protein>
    <submittedName>
        <fullName evidence="1">HD containing hydrolase-like enzyme family protein</fullName>
    </submittedName>
</protein>
<dbReference type="NCBIfam" id="NF003009">
    <property type="entry name" value="PRK03826.1"/>
    <property type="match status" value="1"/>
</dbReference>
<evidence type="ECO:0000313" key="1">
    <source>
        <dbReference type="EMBL" id="OES24472.1"/>
    </source>
</evidence>
<dbReference type="Proteomes" id="UP000095392">
    <property type="component" value="Unassembled WGS sequence"/>
</dbReference>
<accession>A0AB36FMM1</accession>
<dbReference type="GO" id="GO:0016787">
    <property type="term" value="F:hydrolase activity"/>
    <property type="evidence" value="ECO:0007669"/>
    <property type="project" value="UniProtKB-KW"/>
</dbReference>